<reference evidence="2 3" key="1">
    <citation type="submission" date="2017-10" db="EMBL/GenBank/DDBJ databases">
        <title>Sequencing the genomes of 1000 actinobacteria strains.</title>
        <authorList>
            <person name="Klenk H.-P."/>
        </authorList>
    </citation>
    <scope>NUCLEOTIDE SEQUENCE [LARGE SCALE GENOMIC DNA]</scope>
    <source>
        <strain evidence="2 3">DSM 20688</strain>
    </source>
</reference>
<feature type="compositionally biased region" description="Low complexity" evidence="1">
    <location>
        <begin position="1"/>
        <end position="11"/>
    </location>
</feature>
<gene>
    <name evidence="2" type="ORF">ATK06_0466</name>
</gene>
<dbReference type="STRING" id="1724.GCA_001044175_00750"/>
<proteinExistence type="predicted"/>
<dbReference type="OrthoDB" id="3391752at2"/>
<evidence type="ECO:0008006" key="4">
    <source>
        <dbReference type="Google" id="ProtNLM"/>
    </source>
</evidence>
<comment type="caution">
    <text evidence="2">The sequence shown here is derived from an EMBL/GenBank/DDBJ whole genome shotgun (WGS) entry which is preliminary data.</text>
</comment>
<evidence type="ECO:0000313" key="2">
    <source>
        <dbReference type="EMBL" id="PFG27409.1"/>
    </source>
</evidence>
<sequence>MGSGGARSRSGPRPDPTSKRSAQRGITSSLRRLPTSGYTGKIPAWPLPKKPNREVALWKKVWRYPQAVAWAEQPWQWLMIAHYVHWAVKSEQPDASPSTMTQTMRLADAIGLTPAGLRENGWEISADTEMEEAESTASQPGQNVVQIRRRLRE</sequence>
<organism evidence="2 3">
    <name type="scientific">Corynebacterium renale</name>
    <dbReference type="NCBI Taxonomy" id="1724"/>
    <lineage>
        <taxon>Bacteria</taxon>
        <taxon>Bacillati</taxon>
        <taxon>Actinomycetota</taxon>
        <taxon>Actinomycetes</taxon>
        <taxon>Mycobacteriales</taxon>
        <taxon>Corynebacteriaceae</taxon>
        <taxon>Corynebacterium</taxon>
    </lineage>
</organism>
<keyword evidence="3" id="KW-1185">Reference proteome</keyword>
<dbReference type="EMBL" id="PDJF01000001">
    <property type="protein sequence ID" value="PFG27409.1"/>
    <property type="molecule type" value="Genomic_DNA"/>
</dbReference>
<protein>
    <recommendedName>
        <fullName evidence="4">Phage terminase small subunit</fullName>
    </recommendedName>
</protein>
<evidence type="ECO:0000256" key="1">
    <source>
        <dbReference type="SAM" id="MobiDB-lite"/>
    </source>
</evidence>
<name>A0A2A9DND3_9CORY</name>
<feature type="region of interest" description="Disordered" evidence="1">
    <location>
        <begin position="1"/>
        <end position="37"/>
    </location>
</feature>
<dbReference type="AlphaFoldDB" id="A0A2A9DND3"/>
<dbReference type="Proteomes" id="UP000221653">
    <property type="component" value="Unassembled WGS sequence"/>
</dbReference>
<evidence type="ECO:0000313" key="3">
    <source>
        <dbReference type="Proteomes" id="UP000221653"/>
    </source>
</evidence>
<accession>A0A2A9DND3</accession>